<dbReference type="Proteomes" id="UP000243524">
    <property type="component" value="Unassembled WGS sequence"/>
</dbReference>
<gene>
    <name evidence="1" type="ORF">CEY16_06890</name>
</gene>
<reference evidence="1 2" key="1">
    <citation type="submission" date="2017-06" db="EMBL/GenBank/DDBJ databases">
        <title>the draft geome sequence of Illustriluteabacillus marina B3227.</title>
        <authorList>
            <person name="He R.-H."/>
            <person name="Du Z.-J."/>
        </authorList>
    </citation>
    <scope>NUCLEOTIDE SEQUENCE [LARGE SCALE GENOMIC DNA]</scope>
    <source>
        <strain evidence="1 2">B3227</strain>
    </source>
</reference>
<accession>A0A2I0QTH9</accession>
<protein>
    <recommendedName>
        <fullName evidence="3">Aerobactin siderophore biosynthesis IucA/IucC-like C-terminal domain-containing protein</fullName>
    </recommendedName>
</protein>
<dbReference type="RefSeq" id="WP_101331263.1">
    <property type="nucleotide sequence ID" value="NZ_PJNH01000002.1"/>
</dbReference>
<comment type="caution">
    <text evidence="1">The sequence shown here is derived from an EMBL/GenBank/DDBJ whole genome shotgun (WGS) entry which is preliminary data.</text>
</comment>
<sequence>MAKLTKEEKIIMKDYFRMVDYAEEFSAQLSDLMDEEKLRDYLHEIKREFGTDSIFVAASQLMKRLGYNLALPPLYMMTVKNVKLDMPLDQLWIVPNVVDGKWLPNLYMEEIKVEEFGEDREAERREYCENLFRRLGELVQLVSDVARVPKPTLWENIAIYVYWIYEKKLMEEPFAQIQGRVKEDYEFLLRGLGAEAFDDNCNQLRNFYWGRRVEADGTRIRRTCCFYYGANEERKPCSTCPKTPEELARPIPFE</sequence>
<evidence type="ECO:0000313" key="1">
    <source>
        <dbReference type="EMBL" id="PKR77655.1"/>
    </source>
</evidence>
<organism evidence="1 2">
    <name type="scientific">Halalkalibacillus sediminis</name>
    <dbReference type="NCBI Taxonomy" id="2018042"/>
    <lineage>
        <taxon>Bacteria</taxon>
        <taxon>Bacillati</taxon>
        <taxon>Bacillota</taxon>
        <taxon>Bacilli</taxon>
        <taxon>Bacillales</taxon>
        <taxon>Bacillaceae</taxon>
        <taxon>Halalkalibacillus</taxon>
    </lineage>
</organism>
<evidence type="ECO:0000313" key="2">
    <source>
        <dbReference type="Proteomes" id="UP000243524"/>
    </source>
</evidence>
<name>A0A2I0QTH9_9BACI</name>
<dbReference type="AlphaFoldDB" id="A0A2I0QTH9"/>
<evidence type="ECO:0008006" key="3">
    <source>
        <dbReference type="Google" id="ProtNLM"/>
    </source>
</evidence>
<dbReference type="OrthoDB" id="5870636at2"/>
<proteinExistence type="predicted"/>
<keyword evidence="2" id="KW-1185">Reference proteome</keyword>
<dbReference type="EMBL" id="PJNH01000002">
    <property type="protein sequence ID" value="PKR77655.1"/>
    <property type="molecule type" value="Genomic_DNA"/>
</dbReference>